<accession>A6G0L6</accession>
<feature type="chain" id="PRO_5002694968" description="Lipoprotein" evidence="2">
    <location>
        <begin position="21"/>
        <end position="152"/>
    </location>
</feature>
<evidence type="ECO:0000313" key="4">
    <source>
        <dbReference type="Proteomes" id="UP000005801"/>
    </source>
</evidence>
<evidence type="ECO:0008006" key="5">
    <source>
        <dbReference type="Google" id="ProtNLM"/>
    </source>
</evidence>
<dbReference type="RefSeq" id="WP_006970265.1">
    <property type="nucleotide sequence ID" value="NZ_ABCS01000009.1"/>
</dbReference>
<dbReference type="EMBL" id="ABCS01000009">
    <property type="protein sequence ID" value="EDM80662.1"/>
    <property type="molecule type" value="Genomic_DNA"/>
</dbReference>
<evidence type="ECO:0000256" key="1">
    <source>
        <dbReference type="SAM" id="MobiDB-lite"/>
    </source>
</evidence>
<dbReference type="AlphaFoldDB" id="A6G0L6"/>
<proteinExistence type="predicted"/>
<dbReference type="Proteomes" id="UP000005801">
    <property type="component" value="Unassembled WGS sequence"/>
</dbReference>
<dbReference type="OrthoDB" id="5525725at2"/>
<feature type="compositionally biased region" description="Low complexity" evidence="1">
    <location>
        <begin position="65"/>
        <end position="77"/>
    </location>
</feature>
<sequence>MSSRPSWALCVMLAGLVGVAACKNDKGPGDVPKGDAAGSPGSTPVVEDPGVEPDAQPMIPDSEPEPAAEAGGEAEPAIDTTTTVVVGDAPCKDDSDCVPATCCHPTACTNPHDAPDCSATSCTMSCEIGTLDCFGGCLCQDGKCAAKQWTPS</sequence>
<reference evidence="3 4" key="1">
    <citation type="submission" date="2007-06" db="EMBL/GenBank/DDBJ databases">
        <authorList>
            <person name="Shimkets L."/>
            <person name="Ferriera S."/>
            <person name="Johnson J."/>
            <person name="Kravitz S."/>
            <person name="Beeson K."/>
            <person name="Sutton G."/>
            <person name="Rogers Y.-H."/>
            <person name="Friedman R."/>
            <person name="Frazier M."/>
            <person name="Venter J.C."/>
        </authorList>
    </citation>
    <scope>NUCLEOTIDE SEQUENCE [LARGE SCALE GENOMIC DNA]</scope>
    <source>
        <strain evidence="3 4">SIR-1</strain>
    </source>
</reference>
<dbReference type="PROSITE" id="PS51257">
    <property type="entry name" value="PROKAR_LIPOPROTEIN"/>
    <property type="match status" value="1"/>
</dbReference>
<comment type="caution">
    <text evidence="3">The sequence shown here is derived from an EMBL/GenBank/DDBJ whole genome shotgun (WGS) entry which is preliminary data.</text>
</comment>
<keyword evidence="2" id="KW-0732">Signal</keyword>
<dbReference type="eggNOG" id="ENOG5030ATI">
    <property type="taxonomic scope" value="Bacteria"/>
</dbReference>
<feature type="region of interest" description="Disordered" evidence="1">
    <location>
        <begin position="24"/>
        <end position="79"/>
    </location>
</feature>
<dbReference type="STRING" id="391625.PPSIR1_37254"/>
<gene>
    <name evidence="3" type="ORF">PPSIR1_37254</name>
</gene>
<evidence type="ECO:0000256" key="2">
    <source>
        <dbReference type="SAM" id="SignalP"/>
    </source>
</evidence>
<evidence type="ECO:0000313" key="3">
    <source>
        <dbReference type="EMBL" id="EDM80662.1"/>
    </source>
</evidence>
<feature type="signal peptide" evidence="2">
    <location>
        <begin position="1"/>
        <end position="20"/>
    </location>
</feature>
<keyword evidence="4" id="KW-1185">Reference proteome</keyword>
<name>A6G0L6_9BACT</name>
<organism evidence="3 4">
    <name type="scientific">Plesiocystis pacifica SIR-1</name>
    <dbReference type="NCBI Taxonomy" id="391625"/>
    <lineage>
        <taxon>Bacteria</taxon>
        <taxon>Pseudomonadati</taxon>
        <taxon>Myxococcota</taxon>
        <taxon>Polyangia</taxon>
        <taxon>Nannocystales</taxon>
        <taxon>Nannocystaceae</taxon>
        <taxon>Plesiocystis</taxon>
    </lineage>
</organism>
<protein>
    <recommendedName>
        <fullName evidence="5">Lipoprotein</fullName>
    </recommendedName>
</protein>